<dbReference type="RefSeq" id="WP_207486717.1">
    <property type="nucleotide sequence ID" value="NZ_JADIJS010000001.1"/>
</dbReference>
<organism evidence="1 2">
    <name type="scientific">Brucella pituitosa</name>
    <dbReference type="NCBI Taxonomy" id="571256"/>
    <lineage>
        <taxon>Bacteria</taxon>
        <taxon>Pseudomonadati</taxon>
        <taxon>Pseudomonadota</taxon>
        <taxon>Alphaproteobacteria</taxon>
        <taxon>Hyphomicrobiales</taxon>
        <taxon>Brucellaceae</taxon>
        <taxon>Brucella/Ochrobactrum group</taxon>
        <taxon>Brucella</taxon>
    </lineage>
</organism>
<reference evidence="1 2" key="1">
    <citation type="submission" date="2020-10" db="EMBL/GenBank/DDBJ databases">
        <title>Genomic characterization of underground lake bacteria from Wind Cave National Park: Insight into the archetypical LuxI/LuxR and identification of LuxR solos.</title>
        <authorList>
            <person name="Wengert P.C."/>
            <person name="Savka M.A."/>
        </authorList>
    </citation>
    <scope>NUCLEOTIDE SEQUENCE [LARGE SCALE GENOMIC DNA]</scope>
    <source>
        <strain evidence="1 2">SD316</strain>
    </source>
</reference>
<protein>
    <submittedName>
        <fullName evidence="1">Uncharacterized protein</fullName>
    </submittedName>
</protein>
<dbReference type="EMBL" id="JADIJS010000001">
    <property type="protein sequence ID" value="MBO1038466.1"/>
    <property type="molecule type" value="Genomic_DNA"/>
</dbReference>
<gene>
    <name evidence="1" type="ORF">IPV26_02160</name>
</gene>
<keyword evidence="2" id="KW-1185">Reference proteome</keyword>
<dbReference type="Proteomes" id="UP000718278">
    <property type="component" value="Unassembled WGS sequence"/>
</dbReference>
<proteinExistence type="predicted"/>
<name>A0ABS3JY08_9HYPH</name>
<evidence type="ECO:0000313" key="2">
    <source>
        <dbReference type="Proteomes" id="UP000718278"/>
    </source>
</evidence>
<sequence>MAEPFPQSKAQIAPALAPVAHPLRILRSAEKFRRATAIAGADKINLAYYCYNAKDLKL</sequence>
<evidence type="ECO:0000313" key="1">
    <source>
        <dbReference type="EMBL" id="MBO1038466.1"/>
    </source>
</evidence>
<accession>A0ABS3JY08</accession>
<comment type="caution">
    <text evidence="1">The sequence shown here is derived from an EMBL/GenBank/DDBJ whole genome shotgun (WGS) entry which is preliminary data.</text>
</comment>